<keyword evidence="2" id="KW-1185">Reference proteome</keyword>
<reference evidence="1" key="2">
    <citation type="submission" date="2023-01" db="EMBL/GenBank/DDBJ databases">
        <authorList>
            <person name="Sun Q."/>
            <person name="Evtushenko L."/>
        </authorList>
    </citation>
    <scope>NUCLEOTIDE SEQUENCE</scope>
    <source>
        <strain evidence="1">VKM B-2347</strain>
    </source>
</reference>
<reference evidence="1" key="1">
    <citation type="journal article" date="2014" name="Int. J. Syst. Evol. Microbiol.">
        <title>Complete genome sequence of Corynebacterium casei LMG S-19264T (=DSM 44701T), isolated from a smear-ripened cheese.</title>
        <authorList>
            <consortium name="US DOE Joint Genome Institute (JGI-PGF)"/>
            <person name="Walter F."/>
            <person name="Albersmeier A."/>
            <person name="Kalinowski J."/>
            <person name="Ruckert C."/>
        </authorList>
    </citation>
    <scope>NUCLEOTIDE SEQUENCE</scope>
    <source>
        <strain evidence="1">VKM B-2347</strain>
    </source>
</reference>
<organism evidence="1 2">
    <name type="scientific">Hansschlegelia plantiphila</name>
    <dbReference type="NCBI Taxonomy" id="374655"/>
    <lineage>
        <taxon>Bacteria</taxon>
        <taxon>Pseudomonadati</taxon>
        <taxon>Pseudomonadota</taxon>
        <taxon>Alphaproteobacteria</taxon>
        <taxon>Hyphomicrobiales</taxon>
        <taxon>Methylopilaceae</taxon>
        <taxon>Hansschlegelia</taxon>
    </lineage>
</organism>
<proteinExistence type="predicted"/>
<comment type="caution">
    <text evidence="1">The sequence shown here is derived from an EMBL/GenBank/DDBJ whole genome shotgun (WGS) entry which is preliminary data.</text>
</comment>
<sequence>MNAIKTAERKLVRGTLWHSGSSLMTWAVGNLKIEPTATAIRATKQNAGDDKIDPVMALFDAVVPMSLNPEPINLRSVYEERGIRFA</sequence>
<dbReference type="Proteomes" id="UP001143372">
    <property type="component" value="Unassembled WGS sequence"/>
</dbReference>
<dbReference type="AlphaFoldDB" id="A0A9W6J0F3"/>
<evidence type="ECO:0000313" key="2">
    <source>
        <dbReference type="Proteomes" id="UP001143372"/>
    </source>
</evidence>
<accession>A0A9W6J0F3</accession>
<evidence type="ECO:0000313" key="1">
    <source>
        <dbReference type="EMBL" id="GLK67019.1"/>
    </source>
</evidence>
<protein>
    <submittedName>
        <fullName evidence="1">Uncharacterized protein</fullName>
    </submittedName>
</protein>
<dbReference type="EMBL" id="BSFI01000003">
    <property type="protein sequence ID" value="GLK67019.1"/>
    <property type="molecule type" value="Genomic_DNA"/>
</dbReference>
<name>A0A9W6J0F3_9HYPH</name>
<gene>
    <name evidence="1" type="ORF">GCM10008179_06570</name>
</gene>